<dbReference type="InParanoid" id="E3LMD7"/>
<dbReference type="Pfam" id="PF13086">
    <property type="entry name" value="AAA_11"/>
    <property type="match status" value="1"/>
</dbReference>
<dbReference type="SUPFAM" id="SSF52540">
    <property type="entry name" value="P-loop containing nucleoside triphosphate hydrolases"/>
    <property type="match status" value="1"/>
</dbReference>
<dbReference type="EMBL" id="DS268411">
    <property type="protein sequence ID" value="EFP02881.1"/>
    <property type="molecule type" value="Genomic_DNA"/>
</dbReference>
<feature type="region of interest" description="C3H" evidence="12">
    <location>
        <begin position="89"/>
        <end position="121"/>
    </location>
</feature>
<evidence type="ECO:0000256" key="2">
    <source>
        <dbReference type="ARBA" id="ARBA00007913"/>
    </source>
</evidence>
<evidence type="ECO:0000256" key="5">
    <source>
        <dbReference type="ARBA" id="ARBA00022723"/>
    </source>
</evidence>
<feature type="domain" description="Upf1" evidence="14">
    <location>
        <begin position="81"/>
        <end position="238"/>
    </location>
</feature>
<dbReference type="GO" id="GO:0008270">
    <property type="term" value="F:zinc ion binding"/>
    <property type="evidence" value="ECO:0007669"/>
    <property type="project" value="UniProtKB-UniRule"/>
</dbReference>
<dbReference type="GO" id="GO:0005737">
    <property type="term" value="C:cytoplasm"/>
    <property type="evidence" value="ECO:0007669"/>
    <property type="project" value="UniProtKB-SubCell"/>
</dbReference>
<dbReference type="EC" id="3.6.4.12" evidence="3"/>
<dbReference type="InterPro" id="IPR006935">
    <property type="entry name" value="Helicase/UvrB_N"/>
</dbReference>
<dbReference type="OMA" id="QYMQMNG"/>
<dbReference type="OrthoDB" id="6513042at2759"/>
<evidence type="ECO:0000256" key="6">
    <source>
        <dbReference type="ARBA" id="ARBA00022741"/>
    </source>
</evidence>
<dbReference type="GO" id="GO:0003724">
    <property type="term" value="F:RNA helicase activity"/>
    <property type="evidence" value="ECO:0007669"/>
    <property type="project" value="InterPro"/>
</dbReference>
<dbReference type="InterPro" id="IPR018999">
    <property type="entry name" value="UPF1_CH/ZBD"/>
</dbReference>
<dbReference type="AlphaFoldDB" id="E3LMD7"/>
<dbReference type="GO" id="GO:0005524">
    <property type="term" value="F:ATP binding"/>
    <property type="evidence" value="ECO:0007669"/>
    <property type="project" value="UniProtKB-KW"/>
</dbReference>
<dbReference type="Pfam" id="PF13087">
    <property type="entry name" value="AAA_12"/>
    <property type="match status" value="1"/>
</dbReference>
<dbReference type="Pfam" id="PF18141">
    <property type="entry name" value="UPF1_1B_dom"/>
    <property type="match status" value="1"/>
</dbReference>
<protein>
    <recommendedName>
        <fullName evidence="3">DNA helicase</fullName>
        <ecNumber evidence="3">3.6.4.12</ecNumber>
    </recommendedName>
</protein>
<evidence type="ECO:0000256" key="3">
    <source>
        <dbReference type="ARBA" id="ARBA00012551"/>
    </source>
</evidence>
<feature type="compositionally biased region" description="Polar residues" evidence="13">
    <location>
        <begin position="1021"/>
        <end position="1032"/>
    </location>
</feature>
<proteinExistence type="inferred from homology"/>
<dbReference type="FunCoup" id="E3LMD7">
    <property type="interactions" value="3656"/>
</dbReference>
<dbReference type="InterPro" id="IPR027417">
    <property type="entry name" value="P-loop_NTPase"/>
</dbReference>
<sequence length="1067" mass="120251">MDDSDDDYGKSGGETLTFVDTDEMGISATTQDSQFDFDNQFSVPTQSSQATDLLPSTDNTSDLPFLDVEESDSEKSLTEEQQNLPEHACRYCGISDPLCVAKCTVCNKWFCNSNDGTPGGHIVHHMVRSQHKEAYTHKDSPCGDTQLECYRCGSKNVFNLGFIPGKKDQVVVIICRTPCANVAFQNDDNWSPEDWKSVIAEKQLLSWIVNVPSEDQVARARKITATQAVRLEELWRDHPEATIDDLNKPGLDREPDHVQLKYMDAHQYSKIFRPLVAIEAEYDRRMKESASQAVGTVRWEQGLRQSVLAFFHLPQFADGVMKLAKGDELRLKHSQTVDGSEWTKTGSVMKIPDNHSEEVGIEIRGVVERSVMESRIMFTVDVVWNATTFDRQYRALHALLNDPKAVSPYLYHKLLGKPVDEMMLKFELPRRLSAPGLPDLNSSQMQAVKQVLTRPLSLIQGPPGTGKTVVSATIVYHLVQKTDGNVLVCSPSNIAVDHLAEKIHKTGLKVVRLCARSREHTETTVPYLTLQHQMKVMGGPELQKLIQLKEEIGELESKDDSRFLQLKRVKEHELLAAADVICCTCSSAADARLTKIRTRTVLIDESTQATEPEILVSIVRGVRQLVLVGDHCQLGPVVICKKAAMAGLSQSLFERLVLLGIRPFRLQVQYRMHPVLSEFPSNAFYDGSLQNGVTESELELFFVYLRPIFADDRQMKGVDWHWPTPNKPAFFWHCSGAEELSSSGTSFLNRTEAANVEKLVSKLIKGGVQPNQIGVITPYEGQRSFIVNYMHTQGTLNSKLYESVEIASVDAFQGREKDYIIVTCVRSNDILGIGFLNDPRRLNVAITRAKYGIVVVGNAKVLARHELWYELINHYKKKDMLYEGPINALKVLNMTLPKPTLKTQNKIAGNRFGIKRMQYTYNEYKASDPSQPRLPPTYANSQNLLSMSKLARNFNQNVPVPAHMMDPLIYAGRGQKDRRREQRRQQSEAMDFSQDMSQSQSNFGPETSQSQSQYHDGASLSGWSQSQSTAPFSKNRRPQYHGNTQQMSQDMDDMEQKMNELLLSQDC</sequence>
<dbReference type="Pfam" id="PF09416">
    <property type="entry name" value="UPF1_Zn_bind"/>
    <property type="match status" value="1"/>
</dbReference>
<comment type="similarity">
    <text evidence="2">Belongs to the DNA2/NAM7 helicase family.</text>
</comment>
<dbReference type="InterPro" id="IPR047187">
    <property type="entry name" value="SF1_C_Upf1"/>
</dbReference>
<dbReference type="InterPro" id="IPR040812">
    <property type="entry name" value="UPF1_1B_dom"/>
</dbReference>
<keyword evidence="4" id="KW-0963">Cytoplasm</keyword>
<dbReference type="PANTHER" id="PTHR10887">
    <property type="entry name" value="DNA2/NAM7 HELICASE FAMILY"/>
    <property type="match status" value="1"/>
</dbReference>
<dbReference type="InterPro" id="IPR045055">
    <property type="entry name" value="DNA2/NAM7-like"/>
</dbReference>
<dbReference type="CDD" id="cd21400">
    <property type="entry name" value="ZBD_UPF1-like"/>
    <property type="match status" value="1"/>
</dbReference>
<evidence type="ECO:0000256" key="7">
    <source>
        <dbReference type="ARBA" id="ARBA00022771"/>
    </source>
</evidence>
<dbReference type="GO" id="GO:0003677">
    <property type="term" value="F:DNA binding"/>
    <property type="evidence" value="ECO:0007669"/>
    <property type="project" value="InterPro"/>
</dbReference>
<dbReference type="CDD" id="cd21407">
    <property type="entry name" value="1B_UPF1-like"/>
    <property type="match status" value="1"/>
</dbReference>
<dbReference type="FunFam" id="2.40.30.230:FF:000007">
    <property type="entry name" value="Regulator of nonsense transcripts 1"/>
    <property type="match status" value="1"/>
</dbReference>
<dbReference type="PANTHER" id="PTHR10887:SF364">
    <property type="entry name" value="REGULATOR OF NONSENSE TRANSCRIPTS 1"/>
    <property type="match status" value="1"/>
</dbReference>
<feature type="compositionally biased region" description="Basic and acidic residues" evidence="13">
    <location>
        <begin position="974"/>
        <end position="986"/>
    </location>
</feature>
<keyword evidence="6" id="KW-0547">Nucleotide-binding</keyword>
<feature type="region of interest" description="Disordered" evidence="13">
    <location>
        <begin position="972"/>
        <end position="1067"/>
    </location>
</feature>
<evidence type="ECO:0000313" key="15">
    <source>
        <dbReference type="EMBL" id="EFP02881.1"/>
    </source>
</evidence>
<evidence type="ECO:0000256" key="10">
    <source>
        <dbReference type="ARBA" id="ARBA00022833"/>
    </source>
</evidence>
<dbReference type="eggNOG" id="KOG1802">
    <property type="taxonomic scope" value="Eukaryota"/>
</dbReference>
<gene>
    <name evidence="15" type="primary">Cre-smg-2</name>
    <name evidence="15" type="ORF">CRE_28432</name>
</gene>
<dbReference type="GO" id="GO:0003723">
    <property type="term" value="F:RNA binding"/>
    <property type="evidence" value="ECO:0007669"/>
    <property type="project" value="InterPro"/>
</dbReference>
<name>E3LMD7_CAERE</name>
<dbReference type="CDD" id="cd18808">
    <property type="entry name" value="SF1_C_Upf1"/>
    <property type="match status" value="1"/>
</dbReference>
<dbReference type="Pfam" id="PF04851">
    <property type="entry name" value="ResIII"/>
    <property type="match status" value="1"/>
</dbReference>
<keyword evidence="5 12" id="KW-0479">Metal-binding</keyword>
<dbReference type="Gene3D" id="6.10.140.1240">
    <property type="match status" value="1"/>
</dbReference>
<feature type="region of interest" description="Disordered" evidence="13">
    <location>
        <begin position="1"/>
        <end position="62"/>
    </location>
</feature>
<accession>E3LMD7</accession>
<dbReference type="STRING" id="31234.E3LMD7"/>
<keyword evidence="7 12" id="KW-0863">Zinc-finger</keyword>
<organism evidence="16">
    <name type="scientific">Caenorhabditis remanei</name>
    <name type="common">Caenorhabditis vulgaris</name>
    <dbReference type="NCBI Taxonomy" id="31234"/>
    <lineage>
        <taxon>Eukaryota</taxon>
        <taxon>Metazoa</taxon>
        <taxon>Ecdysozoa</taxon>
        <taxon>Nematoda</taxon>
        <taxon>Chromadorea</taxon>
        <taxon>Rhabditida</taxon>
        <taxon>Rhabditina</taxon>
        <taxon>Rhabditomorpha</taxon>
        <taxon>Rhabditoidea</taxon>
        <taxon>Rhabditidae</taxon>
        <taxon>Peloderinae</taxon>
        <taxon>Caenorhabditis</taxon>
    </lineage>
</organism>
<keyword evidence="16" id="KW-1185">Reference proteome</keyword>
<dbReference type="GO" id="GO:0003678">
    <property type="term" value="F:DNA helicase activity"/>
    <property type="evidence" value="ECO:0007669"/>
    <property type="project" value="UniProtKB-EC"/>
</dbReference>
<dbReference type="CDD" id="cd18039">
    <property type="entry name" value="DEXXQc_UPF1"/>
    <property type="match status" value="1"/>
</dbReference>
<evidence type="ECO:0000256" key="1">
    <source>
        <dbReference type="ARBA" id="ARBA00004496"/>
    </source>
</evidence>
<feature type="compositionally biased region" description="Polar residues" evidence="13">
    <location>
        <begin position="1002"/>
        <end position="1014"/>
    </location>
</feature>
<evidence type="ECO:0000259" key="14">
    <source>
        <dbReference type="PROSITE" id="PS51997"/>
    </source>
</evidence>
<evidence type="ECO:0000256" key="9">
    <source>
        <dbReference type="ARBA" id="ARBA00022806"/>
    </source>
</evidence>
<feature type="region of interest" description="CC/SHH/C" evidence="12">
    <location>
        <begin position="103"/>
        <end position="131"/>
    </location>
</feature>
<evidence type="ECO:0000313" key="16">
    <source>
        <dbReference type="Proteomes" id="UP000008281"/>
    </source>
</evidence>
<dbReference type="GO" id="GO:0000184">
    <property type="term" value="P:nuclear-transcribed mRNA catabolic process, nonsense-mediated decay"/>
    <property type="evidence" value="ECO:0007669"/>
    <property type="project" value="InterPro"/>
</dbReference>
<dbReference type="HOGENOM" id="CLU_001666_4_1_1"/>
<dbReference type="GO" id="GO:0016787">
    <property type="term" value="F:hydrolase activity"/>
    <property type="evidence" value="ECO:0007669"/>
    <property type="project" value="UniProtKB-KW"/>
</dbReference>
<feature type="region of interest" description="C4" evidence="12">
    <location>
        <begin position="149"/>
        <end position="179"/>
    </location>
</feature>
<evidence type="ECO:0000256" key="11">
    <source>
        <dbReference type="ARBA" id="ARBA00022840"/>
    </source>
</evidence>
<dbReference type="Proteomes" id="UP000008281">
    <property type="component" value="Unassembled WGS sequence"/>
</dbReference>
<dbReference type="FunFam" id="3.40.50.300:FF:000097">
    <property type="entry name" value="Regulator of nonsense transcripts 1"/>
    <property type="match status" value="1"/>
</dbReference>
<dbReference type="Gene3D" id="2.40.30.230">
    <property type="match status" value="1"/>
</dbReference>
<keyword evidence="10 12" id="KW-0862">Zinc</keyword>
<dbReference type="InterPro" id="IPR041677">
    <property type="entry name" value="DNA2/NAM7_AAA_11"/>
</dbReference>
<feature type="compositionally biased region" description="Polar residues" evidence="13">
    <location>
        <begin position="27"/>
        <end position="62"/>
    </location>
</feature>
<evidence type="ECO:0000256" key="8">
    <source>
        <dbReference type="ARBA" id="ARBA00022801"/>
    </source>
</evidence>
<evidence type="ECO:0000256" key="13">
    <source>
        <dbReference type="SAM" id="MobiDB-lite"/>
    </source>
</evidence>
<dbReference type="InterPro" id="IPR041679">
    <property type="entry name" value="DNA2/NAM7-like_C"/>
</dbReference>
<dbReference type="PROSITE" id="PS51997">
    <property type="entry name" value="UPF1_CH_RICH"/>
    <property type="match status" value="1"/>
</dbReference>
<keyword evidence="9" id="KW-0347">Helicase</keyword>
<keyword evidence="8" id="KW-0378">Hydrolase</keyword>
<evidence type="ECO:0000256" key="12">
    <source>
        <dbReference type="PROSITE-ProRule" id="PRU01341"/>
    </source>
</evidence>
<reference evidence="15" key="1">
    <citation type="submission" date="2007-07" db="EMBL/GenBank/DDBJ databases">
        <title>PCAP assembly of the Caenorhabditis remanei genome.</title>
        <authorList>
            <consortium name="The Caenorhabditis remanei Sequencing Consortium"/>
            <person name="Wilson R.K."/>
        </authorList>
    </citation>
    <scope>NUCLEOTIDE SEQUENCE [LARGE SCALE GENOMIC DNA]</scope>
    <source>
        <strain evidence="15">PB4641</strain>
    </source>
</reference>
<evidence type="ECO:0000256" key="4">
    <source>
        <dbReference type="ARBA" id="ARBA00022490"/>
    </source>
</evidence>
<comment type="subcellular location">
    <subcellularLocation>
        <location evidence="1">Cytoplasm</location>
    </subcellularLocation>
</comment>
<feature type="compositionally biased region" description="Low complexity" evidence="13">
    <location>
        <begin position="990"/>
        <end position="1001"/>
    </location>
</feature>
<keyword evidence="11" id="KW-0067">ATP-binding</keyword>
<dbReference type="Gene3D" id="3.40.50.300">
    <property type="entry name" value="P-loop containing nucleotide triphosphate hydrolases"/>
    <property type="match status" value="2"/>
</dbReference>